<comment type="caution">
    <text evidence="2">The sequence shown here is derived from an EMBL/GenBank/DDBJ whole genome shotgun (WGS) entry which is preliminary data.</text>
</comment>
<dbReference type="PANTHER" id="PTHR12736">
    <property type="entry name" value="LANC-LIKE PROTEIN"/>
    <property type="match status" value="1"/>
</dbReference>
<dbReference type="PRINTS" id="PR01951">
    <property type="entry name" value="LANCEUKARYTE"/>
</dbReference>
<keyword evidence="3" id="KW-1185">Reference proteome</keyword>
<dbReference type="InterPro" id="IPR020464">
    <property type="entry name" value="LanC-like_prot_euk"/>
</dbReference>
<proteinExistence type="inferred from homology"/>
<evidence type="ECO:0000256" key="1">
    <source>
        <dbReference type="ARBA" id="ARBA00007179"/>
    </source>
</evidence>
<organism evidence="2 3">
    <name type="scientific">Porites evermanni</name>
    <dbReference type="NCBI Taxonomy" id="104178"/>
    <lineage>
        <taxon>Eukaryota</taxon>
        <taxon>Metazoa</taxon>
        <taxon>Cnidaria</taxon>
        <taxon>Anthozoa</taxon>
        <taxon>Hexacorallia</taxon>
        <taxon>Scleractinia</taxon>
        <taxon>Fungiina</taxon>
        <taxon>Poritidae</taxon>
        <taxon>Porites</taxon>
    </lineage>
</organism>
<dbReference type="SUPFAM" id="SSF158745">
    <property type="entry name" value="LanC-like"/>
    <property type="match status" value="1"/>
</dbReference>
<dbReference type="CDD" id="cd04794">
    <property type="entry name" value="euk_LANCL"/>
    <property type="match status" value="1"/>
</dbReference>
<dbReference type="InterPro" id="IPR012341">
    <property type="entry name" value="6hp_glycosidase-like_sf"/>
</dbReference>
<dbReference type="Gene3D" id="1.50.10.10">
    <property type="match status" value="1"/>
</dbReference>
<dbReference type="InterPro" id="IPR007822">
    <property type="entry name" value="LANC-like"/>
</dbReference>
<sequence>MAPGPLSGPVVFWCFFSKQRIMFRCGRGRCFANNYKDFSGTLGNVEYLKNLIPNVLQLIEKQSPPERSSCDGGLYVGGAGIGYAFYAVAESSAQFLVANTREDCLRKALEYMKVSLQDVSKISPQEDGIGASFLLGHAGLYAVSALVFNALDHQQEADYCIQKFLEMGNICRPINFFPPGSDELFVGRAGYLCGSLILNKKLGRTVISSEVTRPLFDAIIVSGQQYSQRRRSKSPLMYSYYRTEYLGAGHGLSSILQMLLNFPEHIANRSDVEALIHQSVDFVLSCEMPNGNYPPVPGEFRPQEDELLHWCHGSPGVVYLLAKAYLTWKDNKYLQAAKRCAELTWQRGLLRKGPGICHGVAGSGYVFLLLYRLTKEDQYLYRAQKFCDFMQTDEFQKGARTPDSPYSLYEGLAGTVCFYADLLNPSTAAFPFFDVFS</sequence>
<dbReference type="Proteomes" id="UP001159427">
    <property type="component" value="Unassembled WGS sequence"/>
</dbReference>
<dbReference type="Pfam" id="PF05147">
    <property type="entry name" value="LANC_like"/>
    <property type="match status" value="1"/>
</dbReference>
<protein>
    <recommendedName>
        <fullName evidence="4">LanC-like protein 3</fullName>
    </recommendedName>
</protein>
<dbReference type="SMART" id="SM01260">
    <property type="entry name" value="LANC_like"/>
    <property type="match status" value="1"/>
</dbReference>
<reference evidence="2 3" key="1">
    <citation type="submission" date="2022-05" db="EMBL/GenBank/DDBJ databases">
        <authorList>
            <consortium name="Genoscope - CEA"/>
            <person name="William W."/>
        </authorList>
    </citation>
    <scope>NUCLEOTIDE SEQUENCE [LARGE SCALE GENOMIC DNA]</scope>
</reference>
<dbReference type="EMBL" id="CALNXI010000704">
    <property type="protein sequence ID" value="CAH3036942.1"/>
    <property type="molecule type" value="Genomic_DNA"/>
</dbReference>
<dbReference type="PRINTS" id="PR01950">
    <property type="entry name" value="LANCSUPER"/>
</dbReference>
<dbReference type="PANTHER" id="PTHR12736:SF7">
    <property type="entry name" value="LANC-LIKE PROTEIN 3"/>
    <property type="match status" value="1"/>
</dbReference>
<accession>A0ABN8MVF8</accession>
<gene>
    <name evidence="2" type="ORF">PEVE_00039706</name>
</gene>
<name>A0ABN8MVF8_9CNID</name>
<evidence type="ECO:0008006" key="4">
    <source>
        <dbReference type="Google" id="ProtNLM"/>
    </source>
</evidence>
<evidence type="ECO:0000313" key="2">
    <source>
        <dbReference type="EMBL" id="CAH3036942.1"/>
    </source>
</evidence>
<comment type="similarity">
    <text evidence="1">Belongs to the LanC-like protein family.</text>
</comment>
<evidence type="ECO:0000313" key="3">
    <source>
        <dbReference type="Proteomes" id="UP001159427"/>
    </source>
</evidence>